<evidence type="ECO:0000256" key="3">
    <source>
        <dbReference type="ARBA" id="ARBA00022840"/>
    </source>
</evidence>
<dbReference type="Pfam" id="PF00005">
    <property type="entry name" value="ABC_tran"/>
    <property type="match status" value="1"/>
</dbReference>
<comment type="function">
    <text evidence="5">Part of the ABC transporter complex HmuTUV involved in hemin import. Responsible for energy coupling to the transport system.</text>
</comment>
<evidence type="ECO:0000259" key="6">
    <source>
        <dbReference type="PROSITE" id="PS50893"/>
    </source>
</evidence>
<dbReference type="AlphaFoldDB" id="A0A6B8LZ25"/>
<keyword evidence="3 7" id="KW-0067">ATP-binding</keyword>
<name>A0A6B8LZ25_9HYPH</name>
<evidence type="ECO:0000256" key="1">
    <source>
        <dbReference type="ARBA" id="ARBA00022448"/>
    </source>
</evidence>
<dbReference type="RefSeq" id="WP_016921217.1">
    <property type="nucleotide sequence ID" value="NZ_CP044331.1"/>
</dbReference>
<dbReference type="NCBIfam" id="NF010068">
    <property type="entry name" value="PRK13548.1"/>
    <property type="match status" value="1"/>
</dbReference>
<dbReference type="GO" id="GO:0016887">
    <property type="term" value="F:ATP hydrolysis activity"/>
    <property type="evidence" value="ECO:0007669"/>
    <property type="project" value="InterPro"/>
</dbReference>
<evidence type="ECO:0000313" key="7">
    <source>
        <dbReference type="EMBL" id="QGM96714.1"/>
    </source>
</evidence>
<dbReference type="SUPFAM" id="SSF52540">
    <property type="entry name" value="P-loop containing nucleoside triphosphate hydrolases"/>
    <property type="match status" value="1"/>
</dbReference>
<reference evidence="7 8" key="1">
    <citation type="submission" date="2019-09" db="EMBL/GenBank/DDBJ databases">
        <title>Isolation and complete genome sequencing of Methylocystis species.</title>
        <authorList>
            <person name="Rumah B.L."/>
            <person name="Stead C.E."/>
            <person name="Stevens B.C."/>
            <person name="Minton N.P."/>
            <person name="Grosse-Honebrink A."/>
            <person name="Zhang Y."/>
        </authorList>
    </citation>
    <scope>NUCLEOTIDE SEQUENCE [LARGE SCALE GENOMIC DNA]</scope>
    <source>
        <strain evidence="7 8">BRCS2</strain>
    </source>
</reference>
<accession>A0A6B8LZ25</accession>
<dbReference type="InterPro" id="IPR003439">
    <property type="entry name" value="ABC_transporter-like_ATP-bd"/>
</dbReference>
<proteinExistence type="predicted"/>
<dbReference type="InterPro" id="IPR027417">
    <property type="entry name" value="P-loop_NTPase"/>
</dbReference>
<feature type="domain" description="ABC transporter" evidence="6">
    <location>
        <begin position="5"/>
        <end position="246"/>
    </location>
</feature>
<organism evidence="7 8">
    <name type="scientific">Methylocystis parvus</name>
    <dbReference type="NCBI Taxonomy" id="134"/>
    <lineage>
        <taxon>Bacteria</taxon>
        <taxon>Pseudomonadati</taxon>
        <taxon>Pseudomonadota</taxon>
        <taxon>Alphaproteobacteria</taxon>
        <taxon>Hyphomicrobiales</taxon>
        <taxon>Methylocystaceae</taxon>
        <taxon>Methylocystis</taxon>
    </lineage>
</organism>
<dbReference type="PROSITE" id="PS50893">
    <property type="entry name" value="ABC_TRANSPORTER_2"/>
    <property type="match status" value="1"/>
</dbReference>
<keyword evidence="8" id="KW-1185">Reference proteome</keyword>
<keyword evidence="4" id="KW-1278">Translocase</keyword>
<evidence type="ECO:0000256" key="2">
    <source>
        <dbReference type="ARBA" id="ARBA00022741"/>
    </source>
</evidence>
<evidence type="ECO:0000256" key="5">
    <source>
        <dbReference type="ARBA" id="ARBA00037066"/>
    </source>
</evidence>
<dbReference type="EMBL" id="CP044331">
    <property type="protein sequence ID" value="QGM96714.1"/>
    <property type="molecule type" value="Genomic_DNA"/>
</dbReference>
<protein>
    <submittedName>
        <fullName evidence="7">Heme ABC transporter ATP-binding protein</fullName>
    </submittedName>
</protein>
<dbReference type="GO" id="GO:0005524">
    <property type="term" value="F:ATP binding"/>
    <property type="evidence" value="ECO:0007669"/>
    <property type="project" value="UniProtKB-KW"/>
</dbReference>
<dbReference type="InterPro" id="IPR003593">
    <property type="entry name" value="AAA+_ATPase"/>
</dbReference>
<dbReference type="CDD" id="cd03214">
    <property type="entry name" value="ABC_Iron-Siderophores_B12_Hemin"/>
    <property type="match status" value="1"/>
</dbReference>
<keyword evidence="2" id="KW-0547">Nucleotide-binding</keyword>
<keyword evidence="1" id="KW-0813">Transport</keyword>
<dbReference type="Proteomes" id="UP000422569">
    <property type="component" value="Chromosome"/>
</dbReference>
<gene>
    <name evidence="7" type="ORF">F7D14_03930</name>
</gene>
<evidence type="ECO:0000313" key="8">
    <source>
        <dbReference type="Proteomes" id="UP000422569"/>
    </source>
</evidence>
<dbReference type="PANTHER" id="PTHR42794">
    <property type="entry name" value="HEMIN IMPORT ATP-BINDING PROTEIN HMUV"/>
    <property type="match status" value="1"/>
</dbReference>
<dbReference type="Gene3D" id="3.40.50.300">
    <property type="entry name" value="P-loop containing nucleotide triphosphate hydrolases"/>
    <property type="match status" value="1"/>
</dbReference>
<dbReference type="PANTHER" id="PTHR42794:SF1">
    <property type="entry name" value="HEMIN IMPORT ATP-BINDING PROTEIN HMUV"/>
    <property type="match status" value="1"/>
</dbReference>
<dbReference type="KEGG" id="mpar:F7D14_03930"/>
<sequence length="312" mass="33442">MKPFVEARALHYAVRGVHIVADATLSLFPGRLVVIVGPNGAGKSTLLKLLSGELHASSGEVSCCGEPLRRIPAWLLARRRAVMAQATQLAFPFTVEEVVRIGLDTLGVDARGEAADEIIARALRRADISNLARRKYDTLSGGEQQRTHFARVLCQLAAGRRSESCQALFLDEPAASLDIRHQLTLMDAAREIADSGVAVLAILHDLNLAAAYADQLVVMRAGKLVASGDPAKVLAGGLLSEVFGVHLRLCAAPPKAAFILPHGHARRIAWSQPAQTALRRGPLDNLVCEQGSEPCATLLKNENASTSFSFWP</sequence>
<evidence type="ECO:0000256" key="4">
    <source>
        <dbReference type="ARBA" id="ARBA00022967"/>
    </source>
</evidence>
<dbReference type="SMART" id="SM00382">
    <property type="entry name" value="AAA"/>
    <property type="match status" value="1"/>
</dbReference>